<dbReference type="PANTHER" id="PTHR12668:SF37">
    <property type="entry name" value="PROTEIN FATTY ACID EXPORT 2, CHLOROPLASTIC"/>
    <property type="match status" value="1"/>
</dbReference>
<reference evidence="8 9" key="1">
    <citation type="journal article" date="2024" name="Nat. Commun.">
        <title>Phylogenomics reveals the evolutionary origins of lichenization in chlorophyte algae.</title>
        <authorList>
            <person name="Puginier C."/>
            <person name="Libourel C."/>
            <person name="Otte J."/>
            <person name="Skaloud P."/>
            <person name="Haon M."/>
            <person name="Grisel S."/>
            <person name="Petersen M."/>
            <person name="Berrin J.G."/>
            <person name="Delaux P.M."/>
            <person name="Dal Grande F."/>
            <person name="Keller J."/>
        </authorList>
    </citation>
    <scope>NUCLEOTIDE SEQUENCE [LARGE SCALE GENOMIC DNA]</scope>
    <source>
        <strain evidence="8 9">SAG 216-7</strain>
    </source>
</reference>
<feature type="transmembrane region" description="Helical" evidence="7">
    <location>
        <begin position="216"/>
        <end position="235"/>
    </location>
</feature>
<accession>A0ABR2Z0V9</accession>
<evidence type="ECO:0000313" key="9">
    <source>
        <dbReference type="Proteomes" id="UP001491310"/>
    </source>
</evidence>
<feature type="region of interest" description="Disordered" evidence="6">
    <location>
        <begin position="53"/>
        <end position="132"/>
    </location>
</feature>
<proteinExistence type="inferred from homology"/>
<keyword evidence="9" id="KW-1185">Reference proteome</keyword>
<keyword evidence="3 7" id="KW-0812">Transmembrane</keyword>
<dbReference type="InterPro" id="IPR044890">
    <property type="entry name" value="TMEM14_sf"/>
</dbReference>
<feature type="compositionally biased region" description="Low complexity" evidence="6">
    <location>
        <begin position="94"/>
        <end position="103"/>
    </location>
</feature>
<evidence type="ECO:0000313" key="8">
    <source>
        <dbReference type="EMBL" id="KAK9917534.1"/>
    </source>
</evidence>
<gene>
    <name evidence="8" type="ORF">WJX75_005409</name>
</gene>
<comment type="subcellular location">
    <subcellularLocation>
        <location evidence="1">Membrane</location>
    </subcellularLocation>
</comment>
<sequence length="238" mass="23413">MPASTAPFFTKLGLESKNLICAWKARAPASFGKSLVCGIPDYKSPADYGLPKKLDLTSGTTGGNGTSEPETSPSNAGRPPSYQSPAPYSTPDYSAPTAAVASVGGTGGNSRGPGGGGGGGGSDGGGDEAGAGGGRGPWRLLTVLFAALVAAGGAMAYSKKGSQASLVASGTITGALLLSAALMSGPLRVPATLLALAASCTLGTYMGKGYVRTKRVFPQGVFALTSLLLSGGYIISIT</sequence>
<evidence type="ECO:0000256" key="5">
    <source>
        <dbReference type="ARBA" id="ARBA00023136"/>
    </source>
</evidence>
<evidence type="ECO:0000256" key="4">
    <source>
        <dbReference type="ARBA" id="ARBA00022989"/>
    </source>
</evidence>
<keyword evidence="5 7" id="KW-0472">Membrane</keyword>
<protein>
    <submittedName>
        <fullName evidence="8">Uncharacterized protein</fullName>
    </submittedName>
</protein>
<evidence type="ECO:0000256" key="2">
    <source>
        <dbReference type="ARBA" id="ARBA00007590"/>
    </source>
</evidence>
<feature type="transmembrane region" description="Helical" evidence="7">
    <location>
        <begin position="164"/>
        <end position="183"/>
    </location>
</feature>
<name>A0ABR2Z0V9_9CHLO</name>
<dbReference type="Gene3D" id="1.10.10.1740">
    <property type="entry name" value="Transmembrane protein 14-like"/>
    <property type="match status" value="1"/>
</dbReference>
<feature type="compositionally biased region" description="Gly residues" evidence="6">
    <location>
        <begin position="104"/>
        <end position="132"/>
    </location>
</feature>
<dbReference type="Pfam" id="PF03647">
    <property type="entry name" value="Tmemb_14"/>
    <property type="match status" value="1"/>
</dbReference>
<feature type="transmembrane region" description="Helical" evidence="7">
    <location>
        <begin position="138"/>
        <end position="157"/>
    </location>
</feature>
<evidence type="ECO:0000256" key="1">
    <source>
        <dbReference type="ARBA" id="ARBA00004370"/>
    </source>
</evidence>
<dbReference type="EMBL" id="JALJOT010000002">
    <property type="protein sequence ID" value="KAK9917534.1"/>
    <property type="molecule type" value="Genomic_DNA"/>
</dbReference>
<dbReference type="Proteomes" id="UP001491310">
    <property type="component" value="Unassembled WGS sequence"/>
</dbReference>
<feature type="compositionally biased region" description="Polar residues" evidence="6">
    <location>
        <begin position="68"/>
        <end position="87"/>
    </location>
</feature>
<evidence type="ECO:0000256" key="3">
    <source>
        <dbReference type="ARBA" id="ARBA00022692"/>
    </source>
</evidence>
<dbReference type="PANTHER" id="PTHR12668">
    <property type="entry name" value="TRANSMEMBRANE PROTEIN 14, 15"/>
    <property type="match status" value="1"/>
</dbReference>
<dbReference type="InterPro" id="IPR005349">
    <property type="entry name" value="TMEM14"/>
</dbReference>
<evidence type="ECO:0000256" key="6">
    <source>
        <dbReference type="SAM" id="MobiDB-lite"/>
    </source>
</evidence>
<organism evidence="8 9">
    <name type="scientific">Coccomyxa subellipsoidea</name>
    <dbReference type="NCBI Taxonomy" id="248742"/>
    <lineage>
        <taxon>Eukaryota</taxon>
        <taxon>Viridiplantae</taxon>
        <taxon>Chlorophyta</taxon>
        <taxon>core chlorophytes</taxon>
        <taxon>Trebouxiophyceae</taxon>
        <taxon>Trebouxiophyceae incertae sedis</taxon>
        <taxon>Coccomyxaceae</taxon>
        <taxon>Coccomyxa</taxon>
    </lineage>
</organism>
<evidence type="ECO:0000256" key="7">
    <source>
        <dbReference type="SAM" id="Phobius"/>
    </source>
</evidence>
<keyword evidence="4 7" id="KW-1133">Transmembrane helix</keyword>
<comment type="similarity">
    <text evidence="2">Belongs to the TMEM14 family.</text>
</comment>
<comment type="caution">
    <text evidence="8">The sequence shown here is derived from an EMBL/GenBank/DDBJ whole genome shotgun (WGS) entry which is preliminary data.</text>
</comment>